<dbReference type="EMBL" id="JXTC01000147">
    <property type="protein sequence ID" value="PON85470.1"/>
    <property type="molecule type" value="Genomic_DNA"/>
</dbReference>
<gene>
    <name evidence="1" type="ORF">TorRG33x02_187500</name>
</gene>
<sequence length="138" mass="14641">MDKGVMSSKDDSFLSWGHKEASVSENERGEMIMMSGVMSYQHFLLKSIISSSLLPSAPPIYATPTTCATSPLIHLSSSQNSNTSPTLLHVATTPAVAHPNAFDASTPDLVDYVKCPNKLPVTLPSISSSGFLSLSSPN</sequence>
<keyword evidence="2" id="KW-1185">Reference proteome</keyword>
<organism evidence="1 2">
    <name type="scientific">Trema orientale</name>
    <name type="common">Charcoal tree</name>
    <name type="synonym">Celtis orientalis</name>
    <dbReference type="NCBI Taxonomy" id="63057"/>
    <lineage>
        <taxon>Eukaryota</taxon>
        <taxon>Viridiplantae</taxon>
        <taxon>Streptophyta</taxon>
        <taxon>Embryophyta</taxon>
        <taxon>Tracheophyta</taxon>
        <taxon>Spermatophyta</taxon>
        <taxon>Magnoliopsida</taxon>
        <taxon>eudicotyledons</taxon>
        <taxon>Gunneridae</taxon>
        <taxon>Pentapetalae</taxon>
        <taxon>rosids</taxon>
        <taxon>fabids</taxon>
        <taxon>Rosales</taxon>
        <taxon>Cannabaceae</taxon>
        <taxon>Trema</taxon>
    </lineage>
</organism>
<comment type="caution">
    <text evidence="1">The sequence shown here is derived from an EMBL/GenBank/DDBJ whole genome shotgun (WGS) entry which is preliminary data.</text>
</comment>
<dbReference type="AlphaFoldDB" id="A0A2P5EIT6"/>
<accession>A0A2P5EIT6</accession>
<dbReference type="Proteomes" id="UP000237000">
    <property type="component" value="Unassembled WGS sequence"/>
</dbReference>
<dbReference type="OrthoDB" id="10475936at2759"/>
<protein>
    <submittedName>
        <fullName evidence="1">Uncharacterized protein</fullName>
    </submittedName>
</protein>
<name>A0A2P5EIT6_TREOI</name>
<dbReference type="InParanoid" id="A0A2P5EIT6"/>
<proteinExistence type="predicted"/>
<reference evidence="2" key="1">
    <citation type="submission" date="2016-06" db="EMBL/GenBank/DDBJ databases">
        <title>Parallel loss of symbiosis genes in relatives of nitrogen-fixing non-legume Parasponia.</title>
        <authorList>
            <person name="Van Velzen R."/>
            <person name="Holmer R."/>
            <person name="Bu F."/>
            <person name="Rutten L."/>
            <person name="Van Zeijl A."/>
            <person name="Liu W."/>
            <person name="Santuari L."/>
            <person name="Cao Q."/>
            <person name="Sharma T."/>
            <person name="Shen D."/>
            <person name="Roswanjaya Y."/>
            <person name="Wardhani T."/>
            <person name="Kalhor M.S."/>
            <person name="Jansen J."/>
            <person name="Van den Hoogen J."/>
            <person name="Gungor B."/>
            <person name="Hartog M."/>
            <person name="Hontelez J."/>
            <person name="Verver J."/>
            <person name="Yang W.-C."/>
            <person name="Schijlen E."/>
            <person name="Repin R."/>
            <person name="Schilthuizen M."/>
            <person name="Schranz E."/>
            <person name="Heidstra R."/>
            <person name="Miyata K."/>
            <person name="Fedorova E."/>
            <person name="Kohlen W."/>
            <person name="Bisseling T."/>
            <person name="Smit S."/>
            <person name="Geurts R."/>
        </authorList>
    </citation>
    <scope>NUCLEOTIDE SEQUENCE [LARGE SCALE GENOMIC DNA]</scope>
    <source>
        <strain evidence="2">cv. RG33-2</strain>
    </source>
</reference>
<evidence type="ECO:0000313" key="1">
    <source>
        <dbReference type="EMBL" id="PON85470.1"/>
    </source>
</evidence>
<evidence type="ECO:0000313" key="2">
    <source>
        <dbReference type="Proteomes" id="UP000237000"/>
    </source>
</evidence>